<protein>
    <submittedName>
        <fullName evidence="1">Uncharacterized protein</fullName>
    </submittedName>
</protein>
<sequence length="57" mass="6222">MTRGVGKLQDAFYSIVGVAKRQYGNGPAVIKRTDRRRSIKITAGVDTETNANEVVGR</sequence>
<organism evidence="1 2">
    <name type="scientific">Roseibacillus ishigakijimensis</name>
    <dbReference type="NCBI Taxonomy" id="454146"/>
    <lineage>
        <taxon>Bacteria</taxon>
        <taxon>Pseudomonadati</taxon>
        <taxon>Verrucomicrobiota</taxon>
        <taxon>Verrucomicrobiia</taxon>
        <taxon>Verrucomicrobiales</taxon>
        <taxon>Verrucomicrobiaceae</taxon>
        <taxon>Roseibacillus</taxon>
    </lineage>
</organism>
<evidence type="ECO:0000313" key="1">
    <source>
        <dbReference type="EMBL" id="MBK1835046.1"/>
    </source>
</evidence>
<dbReference type="EMBL" id="JAENIO010000039">
    <property type="protein sequence ID" value="MBK1835046.1"/>
    <property type="molecule type" value="Genomic_DNA"/>
</dbReference>
<dbReference type="AlphaFoldDB" id="A0A934RSW1"/>
<gene>
    <name evidence="1" type="ORF">JIN78_13325</name>
</gene>
<comment type="caution">
    <text evidence="1">The sequence shown here is derived from an EMBL/GenBank/DDBJ whole genome shotgun (WGS) entry which is preliminary data.</text>
</comment>
<reference evidence="1" key="1">
    <citation type="submission" date="2021-01" db="EMBL/GenBank/DDBJ databases">
        <title>Modified the classification status of verrucomicrobia.</title>
        <authorList>
            <person name="Feng X."/>
        </authorList>
    </citation>
    <scope>NUCLEOTIDE SEQUENCE</scope>
    <source>
        <strain evidence="1">KCTC 12986</strain>
    </source>
</reference>
<keyword evidence="2" id="KW-1185">Reference proteome</keyword>
<dbReference type="RefSeq" id="WP_200392481.1">
    <property type="nucleotide sequence ID" value="NZ_JAENIO010000039.1"/>
</dbReference>
<dbReference type="Proteomes" id="UP000604083">
    <property type="component" value="Unassembled WGS sequence"/>
</dbReference>
<proteinExistence type="predicted"/>
<name>A0A934RSW1_9BACT</name>
<evidence type="ECO:0000313" key="2">
    <source>
        <dbReference type="Proteomes" id="UP000604083"/>
    </source>
</evidence>
<accession>A0A934RSW1</accession>